<evidence type="ECO:0000313" key="5">
    <source>
        <dbReference type="Proteomes" id="UP001168478"/>
    </source>
</evidence>
<feature type="signal peptide" evidence="1">
    <location>
        <begin position="1"/>
        <end position="25"/>
    </location>
</feature>
<dbReference type="RefSeq" id="WP_289825080.1">
    <property type="nucleotide sequence ID" value="NZ_JAUEIE010000004.1"/>
</dbReference>
<reference evidence="3" key="2">
    <citation type="submission" date="2023-08" db="EMBL/GenBank/DDBJ databases">
        <title>Identification and characterization of horizontal gene transfer across gut microbiota members of farm animals based on homology search.</title>
        <authorList>
            <person name="Schwarzerova J."/>
            <person name="Nykrynova M."/>
            <person name="Jureckova K."/>
            <person name="Cejkova D."/>
            <person name="Rychlik I."/>
        </authorList>
    </citation>
    <scope>NUCLEOTIDE SEQUENCE</scope>
    <source>
        <strain evidence="3">ET15</strain>
        <strain evidence="2">ET37</strain>
    </source>
</reference>
<keyword evidence="4" id="KW-1185">Reference proteome</keyword>
<protein>
    <submittedName>
        <fullName evidence="3">Helix-hairpin-helix domain-containing protein</fullName>
    </submittedName>
</protein>
<evidence type="ECO:0000256" key="1">
    <source>
        <dbReference type="SAM" id="SignalP"/>
    </source>
</evidence>
<comment type="caution">
    <text evidence="3">The sequence shown here is derived from an EMBL/GenBank/DDBJ whole genome shotgun (WGS) entry which is preliminary data.</text>
</comment>
<accession>A0AAW7JHT2</accession>
<dbReference type="EMBL" id="JAUEIF010000006">
    <property type="protein sequence ID" value="MDN0025399.1"/>
    <property type="molecule type" value="Genomic_DNA"/>
</dbReference>
<feature type="chain" id="PRO_5043880073" evidence="1">
    <location>
        <begin position="26"/>
        <end position="670"/>
    </location>
</feature>
<dbReference type="AlphaFoldDB" id="A0AAW7JHT2"/>
<keyword evidence="1" id="KW-0732">Signal</keyword>
<dbReference type="Proteomes" id="UP001168478">
    <property type="component" value="Unassembled WGS sequence"/>
</dbReference>
<evidence type="ECO:0000313" key="4">
    <source>
        <dbReference type="Proteomes" id="UP001167831"/>
    </source>
</evidence>
<evidence type="ECO:0000313" key="3">
    <source>
        <dbReference type="EMBL" id="MDN0025399.1"/>
    </source>
</evidence>
<sequence>MMLTDNLKTGIIVIILYLFCTPTSAQTDTTQPWVKYFEQLIDIEDMDDENVQNMYESLLSLSENKINLNKATREDLEQIVFLTPQQIEEISEYIYKYGPVHTWGELAMIESLDAIRRRLLSYFVYIDYEEKKDFPTIGNIIKYGKNDFIAAVKIPMYERKGDKNGFMGYKYKHWFRYTFKYGQYLQAGLTGSQDSGEPFFAGKNSIGYDYYSFYLLIRKLGKIKALAAGRYRLRFGMGLIMNNDFSFGKMAAFSTYGSNNVVRAHSSRSAANYLQGCAATYNIIKGLDVTAFASYRKIDATPGKEPNTITTIIESGYHRTQTEMSHKNNTSHSLIGGNVRYFKSGYHIGITSFYTYLNKRLKPNTSQIYRQFYPSGKNFTNTSIDYGYTGHKLSVDGESAIDDRFSLATINRIMYQPISELSLTLLQRFYSYKFKSLFGQCFNDGGRIQNESGIYMGVSWTPSSDFSIMYYFDYAYFPWAKYQTSTSSHSIDNFISGAFRHNGFYLTSRYRLRLRQKDNASKNSLIQKTEHRGRISCGYDNERWHYGVQCDVADSKTEDNSFGWMISQNIGYKYRMINANMAFGYFDTNDYDSRIYYYEKGLLYSFSYPNYYGNGIRYSIYIRTDIKNKIMIICKFASTKYFDRKKISSSYQEVDGSSMSDIEAQLRWKF</sequence>
<dbReference type="EMBL" id="JAUEIE010000004">
    <property type="protein sequence ID" value="MDN0022604.1"/>
    <property type="molecule type" value="Genomic_DNA"/>
</dbReference>
<organism evidence="3 5">
    <name type="scientific">Leyella lascolaii</name>
    <dbReference type="NCBI Taxonomy" id="1776379"/>
    <lineage>
        <taxon>Bacteria</taxon>
        <taxon>Pseudomonadati</taxon>
        <taxon>Bacteroidota</taxon>
        <taxon>Bacteroidia</taxon>
        <taxon>Bacteroidales</taxon>
        <taxon>Prevotellaceae</taxon>
        <taxon>Leyella</taxon>
    </lineage>
</organism>
<dbReference type="InterPro" id="IPR010994">
    <property type="entry name" value="RuvA_2-like"/>
</dbReference>
<dbReference type="Proteomes" id="UP001167831">
    <property type="component" value="Unassembled WGS sequence"/>
</dbReference>
<gene>
    <name evidence="2" type="ORF">QVN81_06125</name>
    <name evidence="3" type="ORF">QVN84_07700</name>
</gene>
<evidence type="ECO:0000313" key="2">
    <source>
        <dbReference type="EMBL" id="MDN0022604.1"/>
    </source>
</evidence>
<dbReference type="SUPFAM" id="SSF47781">
    <property type="entry name" value="RuvA domain 2-like"/>
    <property type="match status" value="1"/>
</dbReference>
<reference evidence="3" key="1">
    <citation type="submission" date="2023-06" db="EMBL/GenBank/DDBJ databases">
        <authorList>
            <person name="Zeman M."/>
            <person name="Kubasova T."/>
            <person name="Jahodarova E."/>
            <person name="Nykrynova M."/>
            <person name="Rychlik I."/>
        </authorList>
    </citation>
    <scope>NUCLEOTIDE SEQUENCE</scope>
    <source>
        <strain evidence="3">ET15</strain>
        <strain evidence="2">ET37</strain>
    </source>
</reference>
<name>A0AAW7JHT2_9BACT</name>
<proteinExistence type="predicted"/>